<reference evidence="2 3" key="1">
    <citation type="submission" date="2020-05" db="EMBL/GenBank/DDBJ databases">
        <authorList>
            <person name="Campoy J."/>
            <person name="Schneeberger K."/>
            <person name="Spophaly S."/>
        </authorList>
    </citation>
    <scope>NUCLEOTIDE SEQUENCE [LARGE SCALE GENOMIC DNA]</scope>
    <source>
        <strain evidence="2">PruArmRojPasFocal</strain>
    </source>
</reference>
<protein>
    <submittedName>
        <fullName evidence="2">Uncharacterized protein</fullName>
    </submittedName>
</protein>
<evidence type="ECO:0000256" key="1">
    <source>
        <dbReference type="SAM" id="Coils"/>
    </source>
</evidence>
<gene>
    <name evidence="2" type="ORF">CURHAP_LOCUS4320</name>
</gene>
<dbReference type="EMBL" id="CAEKDK010000001">
    <property type="protein sequence ID" value="CAB4263670.1"/>
    <property type="molecule type" value="Genomic_DNA"/>
</dbReference>
<keyword evidence="1" id="KW-0175">Coiled coil</keyword>
<evidence type="ECO:0000313" key="2">
    <source>
        <dbReference type="EMBL" id="CAB4263670.1"/>
    </source>
</evidence>
<proteinExistence type="predicted"/>
<name>A0A6J5TI94_PRUAR</name>
<sequence length="108" mass="11719">MVLCQWFPYLIAPVLDTKQYSKRLTSSGGIYSSGVSAQDSVSKGDNVSDNLVATENKMVNYPDNMTSSDVVEDQKAEMRQNLTELERSVQATGDDGFANGGTTIDSVE</sequence>
<accession>A0A6J5TI94</accession>
<organism evidence="2 3">
    <name type="scientific">Prunus armeniaca</name>
    <name type="common">Apricot</name>
    <name type="synonym">Armeniaca vulgaris</name>
    <dbReference type="NCBI Taxonomy" id="36596"/>
    <lineage>
        <taxon>Eukaryota</taxon>
        <taxon>Viridiplantae</taxon>
        <taxon>Streptophyta</taxon>
        <taxon>Embryophyta</taxon>
        <taxon>Tracheophyta</taxon>
        <taxon>Spermatophyta</taxon>
        <taxon>Magnoliopsida</taxon>
        <taxon>eudicotyledons</taxon>
        <taxon>Gunneridae</taxon>
        <taxon>Pentapetalae</taxon>
        <taxon>rosids</taxon>
        <taxon>fabids</taxon>
        <taxon>Rosales</taxon>
        <taxon>Rosaceae</taxon>
        <taxon>Amygdaloideae</taxon>
        <taxon>Amygdaleae</taxon>
        <taxon>Prunus</taxon>
    </lineage>
</organism>
<evidence type="ECO:0000313" key="3">
    <source>
        <dbReference type="Proteomes" id="UP000507222"/>
    </source>
</evidence>
<feature type="coiled-coil region" evidence="1">
    <location>
        <begin position="68"/>
        <end position="95"/>
    </location>
</feature>
<dbReference type="Proteomes" id="UP000507222">
    <property type="component" value="Unassembled WGS sequence"/>
</dbReference>
<dbReference type="AlphaFoldDB" id="A0A6J5TI94"/>